<comment type="function">
    <text evidence="5">The physiological substrates may be short isomaltosaccharides.</text>
</comment>
<dbReference type="Pfam" id="PF23915">
    <property type="entry name" value="SusG_C"/>
    <property type="match status" value="1"/>
</dbReference>
<reference evidence="13" key="1">
    <citation type="submission" date="2016-12" db="EMBL/GenBank/DDBJ databases">
        <authorList>
            <person name="Gulvik C.A."/>
        </authorList>
    </citation>
    <scope>NUCLEOTIDE SEQUENCE [LARGE SCALE GENOMIC DNA]</scope>
    <source>
        <strain evidence="13">NED12-00049-6B</strain>
    </source>
</reference>
<dbReference type="InterPro" id="IPR017853">
    <property type="entry name" value="GH"/>
</dbReference>
<evidence type="ECO:0000259" key="11">
    <source>
        <dbReference type="SMART" id="SM00642"/>
    </source>
</evidence>
<gene>
    <name evidence="12" type="ORF">BU202_06850</name>
</gene>
<dbReference type="Proteomes" id="UP000186890">
    <property type="component" value="Unassembled WGS sequence"/>
</dbReference>
<sequence>MKKWWHSAVGYQIYPKSFQDSNGDGIGDIKGIISRLPYLKELGISVIWLSPINQSPMKDHGYDISDYYHIDPSFGSDEDFENLITEAKKYDIRILLDLVINHTSVKHEWFQKALADLDSPYADYYMIREGNGNLPPNNWRSMFGGSAWERIEGTNKYYLHLFTVDQPDLNWENPKLRKELYHIIQFWLNKGVAGFRIDAIAHIKKVFDAAMKEADGPDGLAEDFEHYRNAKGIEQFLAEMRDQAFAGQDILTIAEMDVPNPNDWVEFFGDNGYFSSIFDFYHTIYNVQSEEFKDRPVELVEKLKERAFEKQTLAHNKVFFTNFIENHDLPRSPERLIPKEEIHFYSKSLLAVHYFFLRGIPVVYQGQEIGMQDYPKNSISEYIDLATHNKYQEYLLRGKSPEEALSQINIENRENSRTPFQWSTDQNAGFTEGEPWFEVNPNYVDINYEKQEQDADSLLNFYKRLIKVRRNIEYEDVFVYGRTLQLFKEVKGCFAYKRQLGDKEVTVICNFTNQSLTIDYEYDAATQILMNNYKNIQYTQGLLSLNPYQAIVIG</sequence>
<dbReference type="InterPro" id="IPR006047">
    <property type="entry name" value="GH13_cat_dom"/>
</dbReference>
<evidence type="ECO:0000256" key="6">
    <source>
        <dbReference type="ARBA" id="ARBA00066532"/>
    </source>
</evidence>
<dbReference type="GO" id="GO:0004556">
    <property type="term" value="F:alpha-amylase activity"/>
    <property type="evidence" value="ECO:0007669"/>
    <property type="project" value="TreeGrafter"/>
</dbReference>
<dbReference type="InterPro" id="IPR056300">
    <property type="entry name" value="SusG-like_C"/>
</dbReference>
<dbReference type="PANTHER" id="PTHR10357:SF179">
    <property type="entry name" value="NEUTRAL AND BASIC AMINO ACID TRANSPORT PROTEIN RBAT"/>
    <property type="match status" value="1"/>
</dbReference>
<dbReference type="GO" id="GO:0009313">
    <property type="term" value="P:oligosaccharide catabolic process"/>
    <property type="evidence" value="ECO:0007669"/>
    <property type="project" value="TreeGrafter"/>
</dbReference>
<dbReference type="CDD" id="cd11333">
    <property type="entry name" value="AmyAc_SI_OligoGlu_DGase"/>
    <property type="match status" value="1"/>
</dbReference>
<dbReference type="EMBL" id="MSJM01000005">
    <property type="protein sequence ID" value="OLF47741.1"/>
    <property type="molecule type" value="Genomic_DNA"/>
</dbReference>
<dbReference type="AlphaFoldDB" id="A0A1Q8E7G4"/>
<evidence type="ECO:0000256" key="2">
    <source>
        <dbReference type="ARBA" id="ARBA00022801"/>
    </source>
</evidence>
<dbReference type="Gene3D" id="2.60.40.1180">
    <property type="entry name" value="Golgi alpha-mannosidase II"/>
    <property type="match status" value="1"/>
</dbReference>
<dbReference type="FunFam" id="3.20.20.80:FF:000064">
    <property type="entry name" value="Oligo-1,6-glucosidase"/>
    <property type="match status" value="1"/>
</dbReference>
<dbReference type="SMART" id="SM00642">
    <property type="entry name" value="Aamy"/>
    <property type="match status" value="1"/>
</dbReference>
<dbReference type="OrthoDB" id="9805159at2"/>
<dbReference type="FunFam" id="3.90.400.10:FF:000002">
    <property type="entry name" value="Sucrose isomerase"/>
    <property type="match status" value="1"/>
</dbReference>
<evidence type="ECO:0000256" key="4">
    <source>
        <dbReference type="ARBA" id="ARBA00050879"/>
    </source>
</evidence>
<evidence type="ECO:0000256" key="8">
    <source>
        <dbReference type="ARBA" id="ARBA00078103"/>
    </source>
</evidence>
<dbReference type="Gene3D" id="3.20.20.80">
    <property type="entry name" value="Glycosidases"/>
    <property type="match status" value="1"/>
</dbReference>
<dbReference type="Pfam" id="PF00128">
    <property type="entry name" value="Alpha-amylase"/>
    <property type="match status" value="1"/>
</dbReference>
<dbReference type="SUPFAM" id="SSF51445">
    <property type="entry name" value="(Trans)glycosidases"/>
    <property type="match status" value="1"/>
</dbReference>
<name>A0A1Q8E7G4_9STRE</name>
<evidence type="ECO:0000256" key="5">
    <source>
        <dbReference type="ARBA" id="ARBA00058853"/>
    </source>
</evidence>
<evidence type="ECO:0000256" key="10">
    <source>
        <dbReference type="ARBA" id="ARBA00082008"/>
    </source>
</evidence>
<dbReference type="RefSeq" id="WP_075105048.1">
    <property type="nucleotide sequence ID" value="NZ_MSJM01000005.1"/>
</dbReference>
<dbReference type="EC" id="3.2.1.70" evidence="6"/>
<protein>
    <recommendedName>
        <fullName evidence="7">Glucan 1,6-alpha-glucosidase</fullName>
        <ecNumber evidence="6">3.2.1.70</ecNumber>
    </recommendedName>
    <alternativeName>
        <fullName evidence="9">Dextran glucosidase</fullName>
    </alternativeName>
    <alternativeName>
        <fullName evidence="10">Exo-1,6-alpha-glucosidase</fullName>
    </alternativeName>
    <alternativeName>
        <fullName evidence="8">Glucodextranase</fullName>
    </alternativeName>
</protein>
<evidence type="ECO:0000256" key="1">
    <source>
        <dbReference type="ARBA" id="ARBA00008061"/>
    </source>
</evidence>
<dbReference type="InterPro" id="IPR045857">
    <property type="entry name" value="O16G_dom_2"/>
</dbReference>
<comment type="caution">
    <text evidence="12">The sequence shown here is derived from an EMBL/GenBank/DDBJ whole genome shotgun (WGS) entry which is preliminary data.</text>
</comment>
<keyword evidence="3" id="KW-0326">Glycosidase</keyword>
<dbReference type="PANTHER" id="PTHR10357">
    <property type="entry name" value="ALPHA-AMYLASE FAMILY MEMBER"/>
    <property type="match status" value="1"/>
</dbReference>
<comment type="similarity">
    <text evidence="1">Belongs to the glycosyl hydrolase 13 family.</text>
</comment>
<dbReference type="InterPro" id="IPR013780">
    <property type="entry name" value="Glyco_hydro_b"/>
</dbReference>
<comment type="catalytic activity">
    <reaction evidence="4">
        <text>Hydrolysis of (1-&gt;6)-alpha-D-glucosidic linkages in (1-&gt;6)-alpha-D-glucans and derived oligosaccharides.</text>
        <dbReference type="EC" id="3.2.1.70"/>
    </reaction>
</comment>
<keyword evidence="13" id="KW-1185">Reference proteome</keyword>
<evidence type="ECO:0000313" key="13">
    <source>
        <dbReference type="Proteomes" id="UP000186890"/>
    </source>
</evidence>
<evidence type="ECO:0000256" key="7">
    <source>
        <dbReference type="ARBA" id="ARBA00070448"/>
    </source>
</evidence>
<dbReference type="GO" id="GO:0043896">
    <property type="term" value="F:glucan 1,6-alpha-glucosidase activity"/>
    <property type="evidence" value="ECO:0007669"/>
    <property type="project" value="UniProtKB-EC"/>
</dbReference>
<keyword evidence="2 12" id="KW-0378">Hydrolase</keyword>
<dbReference type="SUPFAM" id="SSF51011">
    <property type="entry name" value="Glycosyl hydrolase domain"/>
    <property type="match status" value="1"/>
</dbReference>
<evidence type="ECO:0000256" key="3">
    <source>
        <dbReference type="ARBA" id="ARBA00023295"/>
    </source>
</evidence>
<accession>A0A1Q8E7G4</accession>
<proteinExistence type="inferred from homology"/>
<organism evidence="12 13">
    <name type="scientific">Streptococcus cuniculi</name>
    <dbReference type="NCBI Taxonomy" id="1432788"/>
    <lineage>
        <taxon>Bacteria</taxon>
        <taxon>Bacillati</taxon>
        <taxon>Bacillota</taxon>
        <taxon>Bacilli</taxon>
        <taxon>Lactobacillales</taxon>
        <taxon>Streptococcaceae</taxon>
        <taxon>Streptococcus</taxon>
    </lineage>
</organism>
<dbReference type="Gene3D" id="3.90.400.10">
    <property type="entry name" value="Oligo-1,6-glucosidase, Domain 2"/>
    <property type="match status" value="1"/>
</dbReference>
<evidence type="ECO:0000256" key="9">
    <source>
        <dbReference type="ARBA" id="ARBA00081848"/>
    </source>
</evidence>
<feature type="domain" description="Glycosyl hydrolase family 13 catalytic" evidence="11">
    <location>
        <begin position="12"/>
        <end position="417"/>
    </location>
</feature>
<evidence type="ECO:0000313" key="12">
    <source>
        <dbReference type="EMBL" id="OLF47741.1"/>
    </source>
</evidence>